<keyword evidence="1" id="KW-0472">Membrane</keyword>
<dbReference type="KEGG" id="psco:LY89DRAFT_788632"/>
<organism evidence="2 3">
    <name type="scientific">Mollisia scopiformis</name>
    <name type="common">Conifer needle endophyte fungus</name>
    <name type="synonym">Phialocephala scopiformis</name>
    <dbReference type="NCBI Taxonomy" id="149040"/>
    <lineage>
        <taxon>Eukaryota</taxon>
        <taxon>Fungi</taxon>
        <taxon>Dikarya</taxon>
        <taxon>Ascomycota</taxon>
        <taxon>Pezizomycotina</taxon>
        <taxon>Leotiomycetes</taxon>
        <taxon>Helotiales</taxon>
        <taxon>Mollisiaceae</taxon>
        <taxon>Mollisia</taxon>
    </lineage>
</organism>
<keyword evidence="3" id="KW-1185">Reference proteome</keyword>
<feature type="transmembrane region" description="Helical" evidence="1">
    <location>
        <begin position="209"/>
        <end position="233"/>
    </location>
</feature>
<proteinExistence type="predicted"/>
<keyword evidence="1" id="KW-1133">Transmembrane helix</keyword>
<protein>
    <submittedName>
        <fullName evidence="2">Uncharacterized protein</fullName>
    </submittedName>
</protein>
<feature type="transmembrane region" description="Helical" evidence="1">
    <location>
        <begin position="176"/>
        <end position="197"/>
    </location>
</feature>
<dbReference type="RefSeq" id="XP_018063058.1">
    <property type="nucleotide sequence ID" value="XM_018223184.1"/>
</dbReference>
<dbReference type="OrthoDB" id="3514481at2759"/>
<feature type="transmembrane region" description="Helical" evidence="1">
    <location>
        <begin position="17"/>
        <end position="39"/>
    </location>
</feature>
<dbReference type="EMBL" id="KQ947434">
    <property type="protein sequence ID" value="KUJ08703.1"/>
    <property type="molecule type" value="Genomic_DNA"/>
</dbReference>
<accession>A0A132B8X7</accession>
<sequence>MAAVQPQAPPSQCEIEIPWPLCAVTLLVLALNTMAQPAGRLCGHHRLRRTYLISSPLMCIYDLLFVLIYPLYICTRYSVNISTGITLLLSERFSAPVPEEKFHALAQRTWLRWLFFVLGPLPLTILLVGSKGILWTQVIGSIFFVDWLVGEVLIYLSTTPHFSSQEHENVPDMPDLMAYTGYTFVGFTILAWTWLLWTPFLRLESLQQNPFLSLAINLLFICVVPGCIAWALALGPEFLGLGRFLERHMTLSRWMCLAFPDYDGYYFLDTGAWHYAVVFLANVVFGVLAYALYYDPRGTEFPSWFKWMLKT</sequence>
<dbReference type="GeneID" id="28832910"/>
<feature type="transmembrane region" description="Helical" evidence="1">
    <location>
        <begin position="110"/>
        <end position="128"/>
    </location>
</feature>
<evidence type="ECO:0000313" key="3">
    <source>
        <dbReference type="Proteomes" id="UP000070700"/>
    </source>
</evidence>
<reference evidence="2 3" key="1">
    <citation type="submission" date="2015-10" db="EMBL/GenBank/DDBJ databases">
        <title>Full genome of DAOMC 229536 Phialocephala scopiformis, a fungal endophyte of spruce producing the potent anti-insectan compound rugulosin.</title>
        <authorList>
            <consortium name="DOE Joint Genome Institute"/>
            <person name="Walker A.K."/>
            <person name="Frasz S.L."/>
            <person name="Seifert K.A."/>
            <person name="Miller J.D."/>
            <person name="Mondo S.J."/>
            <person name="Labutti K."/>
            <person name="Lipzen A."/>
            <person name="Dockter R."/>
            <person name="Kennedy M."/>
            <person name="Grigoriev I.V."/>
            <person name="Spatafora J.W."/>
        </authorList>
    </citation>
    <scope>NUCLEOTIDE SEQUENCE [LARGE SCALE GENOMIC DNA]</scope>
    <source>
        <strain evidence="2 3">CBS 120377</strain>
    </source>
</reference>
<evidence type="ECO:0000313" key="2">
    <source>
        <dbReference type="EMBL" id="KUJ08703.1"/>
    </source>
</evidence>
<dbReference type="AlphaFoldDB" id="A0A132B8X7"/>
<dbReference type="InParanoid" id="A0A132B8X7"/>
<dbReference type="Proteomes" id="UP000070700">
    <property type="component" value="Unassembled WGS sequence"/>
</dbReference>
<feature type="transmembrane region" description="Helical" evidence="1">
    <location>
        <begin position="272"/>
        <end position="293"/>
    </location>
</feature>
<keyword evidence="1" id="KW-0812">Transmembrane</keyword>
<name>A0A132B8X7_MOLSC</name>
<evidence type="ECO:0000256" key="1">
    <source>
        <dbReference type="SAM" id="Phobius"/>
    </source>
</evidence>
<feature type="transmembrane region" description="Helical" evidence="1">
    <location>
        <begin position="135"/>
        <end position="156"/>
    </location>
</feature>
<gene>
    <name evidence="2" type="ORF">LY89DRAFT_788632</name>
</gene>
<feature type="transmembrane region" description="Helical" evidence="1">
    <location>
        <begin position="51"/>
        <end position="72"/>
    </location>
</feature>